<keyword evidence="3" id="KW-1185">Reference proteome</keyword>
<gene>
    <name evidence="2" type="ORF">SYYSPA8_19820</name>
</gene>
<evidence type="ECO:0000259" key="1">
    <source>
        <dbReference type="SMART" id="SM00953"/>
    </source>
</evidence>
<dbReference type="RefSeq" id="WP_323448614.1">
    <property type="nucleotide sequence ID" value="NZ_BSBI01000008.1"/>
</dbReference>
<dbReference type="EMBL" id="BSBI01000008">
    <property type="protein sequence ID" value="GLF96583.1"/>
    <property type="molecule type" value="Genomic_DNA"/>
</dbReference>
<accession>A0ABQ5P1U8</accession>
<evidence type="ECO:0000313" key="2">
    <source>
        <dbReference type="EMBL" id="GLF96583.1"/>
    </source>
</evidence>
<sequence>MRQVPPDVPMRPVTTVLPAGAELWRCHATSRPVTDFNPVPSHRHVGGGRFDGADDDRYRFLYAAFEPLTALAETLLRDIPYGETGVRPVPWVTASSRSLSKARVTEDLRLVRLVSQADLAAVFQDTWLLEGGDDRYGLTRYWAQEIRRHAPDAQGMVWQSRRNRPHHALVLFGDRCGDEPLKAVPEDSYALGTFEGAERANQLLAPLRAFLLPPGMRT</sequence>
<organism evidence="2 3">
    <name type="scientific">Streptomyces yaizuensis</name>
    <dbReference type="NCBI Taxonomy" id="2989713"/>
    <lineage>
        <taxon>Bacteria</taxon>
        <taxon>Bacillati</taxon>
        <taxon>Actinomycetota</taxon>
        <taxon>Actinomycetes</taxon>
        <taxon>Kitasatosporales</taxon>
        <taxon>Streptomycetaceae</taxon>
        <taxon>Streptomyces</taxon>
    </lineage>
</organism>
<dbReference type="SMART" id="SM00953">
    <property type="entry name" value="RES"/>
    <property type="match status" value="1"/>
</dbReference>
<protein>
    <submittedName>
        <fullName evidence="2">RES family NAD+ phosphorylase</fullName>
    </submittedName>
</protein>
<name>A0ABQ5P1U8_9ACTN</name>
<reference evidence="2 3" key="1">
    <citation type="submission" date="2022-10" db="EMBL/GenBank/DDBJ databases">
        <title>Draft genome sequence of Streptomyces sp. YSPA8.</title>
        <authorList>
            <person name="Moriuchi R."/>
            <person name="Dohra H."/>
            <person name="Yamamura H."/>
            <person name="Kodani S."/>
        </authorList>
    </citation>
    <scope>NUCLEOTIDE SEQUENCE [LARGE SCALE GENOMIC DNA]</scope>
    <source>
        <strain evidence="2 3">YSPA8</strain>
    </source>
</reference>
<proteinExistence type="predicted"/>
<dbReference type="Pfam" id="PF08808">
    <property type="entry name" value="RES"/>
    <property type="match status" value="1"/>
</dbReference>
<comment type="caution">
    <text evidence="2">The sequence shown here is derived from an EMBL/GenBank/DDBJ whole genome shotgun (WGS) entry which is preliminary data.</text>
</comment>
<dbReference type="Proteomes" id="UP001291653">
    <property type="component" value="Unassembled WGS sequence"/>
</dbReference>
<feature type="domain" description="RES" evidence="1">
    <location>
        <begin position="36"/>
        <end position="183"/>
    </location>
</feature>
<evidence type="ECO:0000313" key="3">
    <source>
        <dbReference type="Proteomes" id="UP001291653"/>
    </source>
</evidence>
<dbReference type="InterPro" id="IPR014914">
    <property type="entry name" value="RES_dom"/>
</dbReference>